<evidence type="ECO:0000256" key="1">
    <source>
        <dbReference type="SAM" id="SignalP"/>
    </source>
</evidence>
<dbReference type="Proteomes" id="UP001238603">
    <property type="component" value="Unassembled WGS sequence"/>
</dbReference>
<proteinExistence type="predicted"/>
<keyword evidence="3" id="KW-1185">Reference proteome</keyword>
<name>A0ABT7LIJ9_9BURK</name>
<organism evidence="2 3">
    <name type="scientific">Roseateles subflavus</name>
    <dbReference type="NCBI Taxonomy" id="3053353"/>
    <lineage>
        <taxon>Bacteria</taxon>
        <taxon>Pseudomonadati</taxon>
        <taxon>Pseudomonadota</taxon>
        <taxon>Betaproteobacteria</taxon>
        <taxon>Burkholderiales</taxon>
        <taxon>Sphaerotilaceae</taxon>
        <taxon>Roseateles</taxon>
    </lineage>
</organism>
<accession>A0ABT7LIJ9</accession>
<protein>
    <submittedName>
        <fullName evidence="2">Pilus assembly protein PilP</fullName>
    </submittedName>
</protein>
<evidence type="ECO:0000313" key="2">
    <source>
        <dbReference type="EMBL" id="MDL5032669.1"/>
    </source>
</evidence>
<dbReference type="InterPro" id="IPR007446">
    <property type="entry name" value="PilP"/>
</dbReference>
<dbReference type="Gene3D" id="2.30.30.830">
    <property type="match status" value="1"/>
</dbReference>
<comment type="caution">
    <text evidence="2">The sequence shown here is derived from an EMBL/GenBank/DDBJ whole genome shotgun (WGS) entry which is preliminary data.</text>
</comment>
<sequence>MKRLTVMTVTLAAMGLSACGNELSELQDWTAQQRRETRASVQPLSPPKKFTPQPYDTALSIDPFSAQKLSVAVKQEASQPNSLLTAEMNRRKEPLEAYPLDSMSMVGSLIRQGRPFALLKVDALLYQVKQGDHLGLNFGRITQISETEITLREVVQDAAGEWIERTSTLQLQEKGR</sequence>
<reference evidence="2 3" key="1">
    <citation type="submission" date="2023-06" db="EMBL/GenBank/DDBJ databases">
        <title>Pelomonas sp. APW6 16S ribosomal RNA gene genome sequencing and assembly.</title>
        <authorList>
            <person name="Woo H."/>
        </authorList>
    </citation>
    <scope>NUCLEOTIDE SEQUENCE [LARGE SCALE GENOMIC DNA]</scope>
    <source>
        <strain evidence="2 3">APW6</strain>
    </source>
</reference>
<keyword evidence="1" id="KW-0732">Signal</keyword>
<feature type="chain" id="PRO_5047138331" evidence="1">
    <location>
        <begin position="19"/>
        <end position="176"/>
    </location>
</feature>
<dbReference type="RefSeq" id="WP_285982756.1">
    <property type="nucleotide sequence ID" value="NZ_JASVDS010000003.1"/>
</dbReference>
<dbReference type="EMBL" id="JASVDS010000003">
    <property type="protein sequence ID" value="MDL5032669.1"/>
    <property type="molecule type" value="Genomic_DNA"/>
</dbReference>
<dbReference type="PIRSF" id="PIRSF016481">
    <property type="entry name" value="Pilus_assembly_PilP"/>
    <property type="match status" value="1"/>
</dbReference>
<evidence type="ECO:0000313" key="3">
    <source>
        <dbReference type="Proteomes" id="UP001238603"/>
    </source>
</evidence>
<feature type="signal peptide" evidence="1">
    <location>
        <begin position="1"/>
        <end position="18"/>
    </location>
</feature>
<dbReference type="Pfam" id="PF04351">
    <property type="entry name" value="PilP"/>
    <property type="match status" value="1"/>
</dbReference>
<dbReference type="PROSITE" id="PS51257">
    <property type="entry name" value="PROKAR_LIPOPROTEIN"/>
    <property type="match status" value="1"/>
</dbReference>
<gene>
    <name evidence="2" type="ORF">QRD43_12210</name>
</gene>